<dbReference type="EMBL" id="FRBN01000010">
    <property type="protein sequence ID" value="SHL29660.1"/>
    <property type="molecule type" value="Genomic_DNA"/>
</dbReference>
<dbReference type="AlphaFoldDB" id="A0A1M6ZGU4"/>
<gene>
    <name evidence="1" type="ORF">SAMN05444414_11018</name>
</gene>
<reference evidence="2" key="1">
    <citation type="submission" date="2016-11" db="EMBL/GenBank/DDBJ databases">
        <authorList>
            <person name="Varghese N."/>
            <person name="Submissions S."/>
        </authorList>
    </citation>
    <scope>NUCLEOTIDE SEQUENCE [LARGE SCALE GENOMIC DNA]</scope>
    <source>
        <strain evidence="2">DSM 29327</strain>
    </source>
</reference>
<organism evidence="1 2">
    <name type="scientific">Roseovarius marisflavi</name>
    <dbReference type="NCBI Taxonomy" id="1054996"/>
    <lineage>
        <taxon>Bacteria</taxon>
        <taxon>Pseudomonadati</taxon>
        <taxon>Pseudomonadota</taxon>
        <taxon>Alphaproteobacteria</taxon>
        <taxon>Rhodobacterales</taxon>
        <taxon>Roseobacteraceae</taxon>
        <taxon>Roseovarius</taxon>
    </lineage>
</organism>
<dbReference type="Proteomes" id="UP000184191">
    <property type="component" value="Unassembled WGS sequence"/>
</dbReference>
<dbReference type="STRING" id="1054996.SAMN05444414_11018"/>
<evidence type="ECO:0000313" key="2">
    <source>
        <dbReference type="Proteomes" id="UP000184191"/>
    </source>
</evidence>
<protein>
    <recommendedName>
        <fullName evidence="3">Glyceraldehyde-3-phosphate dehydrogenase</fullName>
    </recommendedName>
</protein>
<evidence type="ECO:0008006" key="3">
    <source>
        <dbReference type="Google" id="ProtNLM"/>
    </source>
</evidence>
<accession>A0A1M6ZGU4</accession>
<keyword evidence="2" id="KW-1185">Reference proteome</keyword>
<name>A0A1M6ZGU4_9RHOB</name>
<dbReference type="RefSeq" id="WP_170865051.1">
    <property type="nucleotide sequence ID" value="NZ_FRBN01000010.1"/>
</dbReference>
<sequence>MTNKIALILGAMIAAGLIADQVFFDGEGVVFLGRKLVLLIEYVAFWR</sequence>
<evidence type="ECO:0000313" key="1">
    <source>
        <dbReference type="EMBL" id="SHL29660.1"/>
    </source>
</evidence>
<proteinExistence type="predicted"/>